<feature type="chain" id="PRO_5020030882" evidence="1">
    <location>
        <begin position="22"/>
        <end position="333"/>
    </location>
</feature>
<evidence type="ECO:0000256" key="1">
    <source>
        <dbReference type="SAM" id="SignalP"/>
    </source>
</evidence>
<name>A0A4C1ZIY4_EUMVA</name>
<accession>A0A4C1ZIY4</accession>
<dbReference type="Proteomes" id="UP000299102">
    <property type="component" value="Unassembled WGS sequence"/>
</dbReference>
<keyword evidence="3" id="KW-1185">Reference proteome</keyword>
<proteinExistence type="predicted"/>
<reference evidence="2 3" key="1">
    <citation type="journal article" date="2019" name="Commun. Biol.">
        <title>The bagworm genome reveals a unique fibroin gene that provides high tensile strength.</title>
        <authorList>
            <person name="Kono N."/>
            <person name="Nakamura H."/>
            <person name="Ohtoshi R."/>
            <person name="Tomita M."/>
            <person name="Numata K."/>
            <person name="Arakawa K."/>
        </authorList>
    </citation>
    <scope>NUCLEOTIDE SEQUENCE [LARGE SCALE GENOMIC DNA]</scope>
</reference>
<comment type="caution">
    <text evidence="2">The sequence shown here is derived from an EMBL/GenBank/DDBJ whole genome shotgun (WGS) entry which is preliminary data.</text>
</comment>
<evidence type="ECO:0000313" key="2">
    <source>
        <dbReference type="EMBL" id="GBP86505.1"/>
    </source>
</evidence>
<feature type="signal peptide" evidence="1">
    <location>
        <begin position="1"/>
        <end position="21"/>
    </location>
</feature>
<dbReference type="EMBL" id="BGZK01001799">
    <property type="protein sequence ID" value="GBP86505.1"/>
    <property type="molecule type" value="Genomic_DNA"/>
</dbReference>
<organism evidence="2 3">
    <name type="scientific">Eumeta variegata</name>
    <name type="common">Bagworm moth</name>
    <name type="synonym">Eumeta japonica</name>
    <dbReference type="NCBI Taxonomy" id="151549"/>
    <lineage>
        <taxon>Eukaryota</taxon>
        <taxon>Metazoa</taxon>
        <taxon>Ecdysozoa</taxon>
        <taxon>Arthropoda</taxon>
        <taxon>Hexapoda</taxon>
        <taxon>Insecta</taxon>
        <taxon>Pterygota</taxon>
        <taxon>Neoptera</taxon>
        <taxon>Endopterygota</taxon>
        <taxon>Lepidoptera</taxon>
        <taxon>Glossata</taxon>
        <taxon>Ditrysia</taxon>
        <taxon>Tineoidea</taxon>
        <taxon>Psychidae</taxon>
        <taxon>Oiketicinae</taxon>
        <taxon>Eumeta</taxon>
    </lineage>
</organism>
<gene>
    <name evidence="2" type="ORF">EVAR_69173_1</name>
</gene>
<sequence length="333" mass="37456">MKLLSFACGFAHVNLVFFTRAIWSLVTNDQMAQQCSSRPDRDQEHECPILTQEASNALMAPLGLCIHTGNGDRLFSDGSHASLLLVNTTKKKVLSADRSRDTSAILDLKMAADGVSGRMLFRIILMLVFTVYSTYVEKCFQLIIFLLSRSLSPPICFYKLCISKSTNDRSICLYSFKPLQPLRLLNFTTLAARPRSPDTATLCPKITPPFAGGEGKGHRSSRGVRPLYNSVAVVPPDRSYMLARRWRVRRYGPDLPSIRFSDFVIKCYDRLADSCFAYVHSIDFVVQPIVVSSRGAGQRTAARAFASPRTQLGVHSNWRADLYIDDYRHPFQR</sequence>
<keyword evidence="1" id="KW-0732">Signal</keyword>
<protein>
    <submittedName>
        <fullName evidence="2">Uncharacterized protein</fullName>
    </submittedName>
</protein>
<dbReference type="AlphaFoldDB" id="A0A4C1ZIY4"/>
<evidence type="ECO:0000313" key="3">
    <source>
        <dbReference type="Proteomes" id="UP000299102"/>
    </source>
</evidence>